<dbReference type="EC" id="2.7.7.7" evidence="2"/>
<dbReference type="Pfam" id="PF03121">
    <property type="entry name" value="Herpes_UL52"/>
    <property type="match status" value="1"/>
</dbReference>
<comment type="catalytic activity">
    <reaction evidence="5">
        <text>ssDNA + n NTP = ssDNA/pppN(pN)n-1 hybrid + (n-1) diphosphate.</text>
        <dbReference type="EC" id="2.7.7.102"/>
    </reaction>
</comment>
<comment type="caution">
    <text evidence="9">The sequence shown here is derived from an EMBL/GenBank/DDBJ whole genome shotgun (WGS) entry which is preliminary data.</text>
</comment>
<dbReference type="EC" id="2.7.7.102" evidence="6"/>
<comment type="catalytic activity">
    <reaction evidence="7">
        <text>DNA(n) + a 2'-deoxyribonucleoside 5'-triphosphate = DNA(n+1) + diphosphate</text>
        <dbReference type="Rhea" id="RHEA:22508"/>
        <dbReference type="Rhea" id="RHEA-COMP:17339"/>
        <dbReference type="Rhea" id="RHEA-COMP:17340"/>
        <dbReference type="ChEBI" id="CHEBI:33019"/>
        <dbReference type="ChEBI" id="CHEBI:61560"/>
        <dbReference type="ChEBI" id="CHEBI:173112"/>
        <dbReference type="EC" id="2.7.7.7"/>
    </reaction>
    <physiologicalReaction direction="left-to-right" evidence="7">
        <dbReference type="Rhea" id="RHEA:22509"/>
    </physiologicalReaction>
</comment>
<gene>
    <name evidence="9" type="ORF">CLODIP_2_CD11342</name>
</gene>
<dbReference type="PANTHER" id="PTHR31399:SF0">
    <property type="entry name" value="DNA-DIRECTED PRIMASE_POLYMERASE PROTEIN"/>
    <property type="match status" value="1"/>
</dbReference>
<proteinExistence type="inferred from homology"/>
<dbReference type="GO" id="GO:0003887">
    <property type="term" value="F:DNA-directed DNA polymerase activity"/>
    <property type="evidence" value="ECO:0007669"/>
    <property type="project" value="UniProtKB-KW"/>
</dbReference>
<dbReference type="GO" id="GO:0005759">
    <property type="term" value="C:mitochondrial matrix"/>
    <property type="evidence" value="ECO:0007669"/>
    <property type="project" value="TreeGrafter"/>
</dbReference>
<dbReference type="GO" id="GO:0009411">
    <property type="term" value="P:response to UV"/>
    <property type="evidence" value="ECO:0007669"/>
    <property type="project" value="TreeGrafter"/>
</dbReference>
<keyword evidence="3" id="KW-0548">Nucleotidyltransferase</keyword>
<evidence type="ECO:0000256" key="8">
    <source>
        <dbReference type="SAM" id="MobiDB-lite"/>
    </source>
</evidence>
<evidence type="ECO:0000256" key="1">
    <source>
        <dbReference type="ARBA" id="ARBA00009762"/>
    </source>
</evidence>
<evidence type="ECO:0000256" key="6">
    <source>
        <dbReference type="ARBA" id="ARBA00044768"/>
    </source>
</evidence>
<name>A0A8S1C078_9INSE</name>
<organism evidence="9 10">
    <name type="scientific">Cloeon dipterum</name>
    <dbReference type="NCBI Taxonomy" id="197152"/>
    <lineage>
        <taxon>Eukaryota</taxon>
        <taxon>Metazoa</taxon>
        <taxon>Ecdysozoa</taxon>
        <taxon>Arthropoda</taxon>
        <taxon>Hexapoda</taxon>
        <taxon>Insecta</taxon>
        <taxon>Pterygota</taxon>
        <taxon>Palaeoptera</taxon>
        <taxon>Ephemeroptera</taxon>
        <taxon>Pisciforma</taxon>
        <taxon>Baetidae</taxon>
        <taxon>Cloeon</taxon>
    </lineage>
</organism>
<protein>
    <recommendedName>
        <fullName evidence="4">DNA-directed primase/polymerase protein</fullName>
        <ecNumber evidence="6">2.7.7.102</ecNumber>
        <ecNumber evidence="2">2.7.7.7</ecNumber>
    </recommendedName>
</protein>
<evidence type="ECO:0000256" key="3">
    <source>
        <dbReference type="ARBA" id="ARBA00022932"/>
    </source>
</evidence>
<dbReference type="GO" id="GO:0005634">
    <property type="term" value="C:nucleus"/>
    <property type="evidence" value="ECO:0007669"/>
    <property type="project" value="TreeGrafter"/>
</dbReference>
<keyword evidence="3" id="KW-0239">DNA-directed DNA polymerase</keyword>
<accession>A0A8S1C078</accession>
<dbReference type="GO" id="GO:0003682">
    <property type="term" value="F:chromatin binding"/>
    <property type="evidence" value="ECO:0007669"/>
    <property type="project" value="TreeGrafter"/>
</dbReference>
<dbReference type="Proteomes" id="UP000494165">
    <property type="component" value="Unassembled WGS sequence"/>
</dbReference>
<dbReference type="OrthoDB" id="5988181at2759"/>
<evidence type="ECO:0000256" key="4">
    <source>
        <dbReference type="ARBA" id="ARBA00026139"/>
    </source>
</evidence>
<dbReference type="GO" id="GO:0042276">
    <property type="term" value="P:error-prone translesion synthesis"/>
    <property type="evidence" value="ECO:0007669"/>
    <property type="project" value="InterPro"/>
</dbReference>
<evidence type="ECO:0000256" key="5">
    <source>
        <dbReference type="ARBA" id="ARBA00044677"/>
    </source>
</evidence>
<evidence type="ECO:0000313" key="10">
    <source>
        <dbReference type="Proteomes" id="UP000494165"/>
    </source>
</evidence>
<sequence>MFQSIPSDSFYGDSPSANKELETPKPLDRRLLLKNRPGSLLENSRTWKVFDRQDEALAFAQARGNGLKTFVFHAGGSGTRQFLVAHPREFWLHDQLKEPHQRCSYEVIPEFTPCKLYLDLEFDRRLNPESNGPDMVEIFIRLITAKIKQQYSILVTREEILDLDSTTEIKFSRHLILQNQLCHFANNYVVGVLVRDVCNTIRCWNDQISEQYGISSDDVKKLFVKNRHDDLVLFCDESVYTKNRHFRLYCSTKPHKNAPLKVSKENQFKPPINDSKLREEFIFHASLISNSEKFLMDLPYLEASDGVIPRLAKTPKVHANNSSSKLPSPFPDVDQFVRGEMEVEGIRTWVYFKDSNCLIYDSQGPAFCGNVGRVHKSNKSMLIVNLTQLTYYRKCHDPDCRGYQSEPKSLPSYLVTLLQNPGCSSEIKSELKNILELLESDENILCDDY</sequence>
<keyword evidence="3" id="KW-0808">Transferase</keyword>
<evidence type="ECO:0000313" key="9">
    <source>
        <dbReference type="EMBL" id="CAB3361311.1"/>
    </source>
</evidence>
<dbReference type="EMBL" id="CADEPI010000005">
    <property type="protein sequence ID" value="CAB3361311.1"/>
    <property type="molecule type" value="Genomic_DNA"/>
</dbReference>
<dbReference type="InterPro" id="IPR044917">
    <property type="entry name" value="PRIMPOL"/>
</dbReference>
<dbReference type="GO" id="GO:0031297">
    <property type="term" value="P:replication fork processing"/>
    <property type="evidence" value="ECO:0007669"/>
    <property type="project" value="TreeGrafter"/>
</dbReference>
<reference evidence="9 10" key="1">
    <citation type="submission" date="2020-04" db="EMBL/GenBank/DDBJ databases">
        <authorList>
            <person name="Alioto T."/>
            <person name="Alioto T."/>
            <person name="Gomez Garrido J."/>
        </authorList>
    </citation>
    <scope>NUCLEOTIDE SEQUENCE [LARGE SCALE GENOMIC DNA]</scope>
</reference>
<dbReference type="AlphaFoldDB" id="A0A8S1C078"/>
<dbReference type="PANTHER" id="PTHR31399">
    <property type="entry name" value="DNA-DIRECTED PRIMASE / POLYMERASE PROTEIN"/>
    <property type="match status" value="1"/>
</dbReference>
<keyword evidence="10" id="KW-1185">Reference proteome</keyword>
<feature type="region of interest" description="Disordered" evidence="8">
    <location>
        <begin position="1"/>
        <end position="25"/>
    </location>
</feature>
<evidence type="ECO:0000256" key="2">
    <source>
        <dbReference type="ARBA" id="ARBA00012417"/>
    </source>
</evidence>
<dbReference type="GO" id="GO:0006264">
    <property type="term" value="P:mitochondrial DNA replication"/>
    <property type="evidence" value="ECO:0007669"/>
    <property type="project" value="TreeGrafter"/>
</dbReference>
<evidence type="ECO:0000256" key="7">
    <source>
        <dbReference type="ARBA" id="ARBA00047303"/>
    </source>
</evidence>
<comment type="similarity">
    <text evidence="1">Belongs to the eukaryotic-type primase small subunit family.</text>
</comment>